<name>Q45896_COXBE</name>
<dbReference type="PIR" id="S54831">
    <property type="entry name" value="S54831"/>
</dbReference>
<protein>
    <submittedName>
        <fullName evidence="1">Orf 111 protein</fullName>
    </submittedName>
</protein>
<gene>
    <name evidence="1" type="primary">orf 111</name>
</gene>
<dbReference type="AlphaFoldDB" id="Q45896"/>
<dbReference type="EMBL" id="X93204">
    <property type="protein sequence ID" value="CAA63673.1"/>
    <property type="molecule type" value="Genomic_DNA"/>
</dbReference>
<proteinExistence type="predicted"/>
<sequence length="111" mass="13153">MKFFMTDEEAALAILKKTNFFAQVVKNQKIGASTVDSLQWLRVECEKKCENLVNENRLPEKTKEGHTVYKELYKEKRISNSCFFRWTASVIHFAEYNSPEEKYSQKVSYRK</sequence>
<accession>Q45896</accession>
<reference evidence="1" key="1">
    <citation type="journal article" date="1997" name="J. Bacteriol.">
        <title>Plasmid-homologous sequences in the chromosome of plasmidless Coxiella burnetii Scurry Q217.</title>
        <authorList>
            <person name="Willems H."/>
            <person name="Ritter M."/>
            <person name="Jager C."/>
            <person name="Thiele D."/>
        </authorList>
    </citation>
    <scope>NUCLEOTIDE SEQUENCE</scope>
</reference>
<organism evidence="1">
    <name type="scientific">Coxiella burnetii</name>
    <dbReference type="NCBI Taxonomy" id="777"/>
    <lineage>
        <taxon>Bacteria</taxon>
        <taxon>Pseudomonadati</taxon>
        <taxon>Pseudomonadota</taxon>
        <taxon>Gammaproteobacteria</taxon>
        <taxon>Legionellales</taxon>
        <taxon>Coxiellaceae</taxon>
        <taxon>Coxiella</taxon>
    </lineage>
</organism>
<evidence type="ECO:0000313" key="1">
    <source>
        <dbReference type="EMBL" id="CAA63673.1"/>
    </source>
</evidence>